<dbReference type="Proteomes" id="UP000323000">
    <property type="component" value="Chromosome 3"/>
</dbReference>
<feature type="domain" description="BCAS3" evidence="3">
    <location>
        <begin position="582"/>
        <end position="618"/>
    </location>
</feature>
<dbReference type="AlphaFoldDB" id="A0A5C7IEJ3"/>
<comment type="caution">
    <text evidence="4">The sequence shown here is derived from an EMBL/GenBank/DDBJ whole genome shotgun (WGS) entry which is preliminary data.</text>
</comment>
<feature type="region of interest" description="Disordered" evidence="1">
    <location>
        <begin position="631"/>
        <end position="661"/>
    </location>
</feature>
<feature type="compositionally biased region" description="Basic and acidic residues" evidence="1">
    <location>
        <begin position="19"/>
        <end position="41"/>
    </location>
</feature>
<dbReference type="InterPro" id="IPR022175">
    <property type="entry name" value="BCAS3_dom"/>
</dbReference>
<organism evidence="4 5">
    <name type="scientific">Acer yangbiense</name>
    <dbReference type="NCBI Taxonomy" id="1000413"/>
    <lineage>
        <taxon>Eukaryota</taxon>
        <taxon>Viridiplantae</taxon>
        <taxon>Streptophyta</taxon>
        <taxon>Embryophyta</taxon>
        <taxon>Tracheophyta</taxon>
        <taxon>Spermatophyta</taxon>
        <taxon>Magnoliopsida</taxon>
        <taxon>eudicotyledons</taxon>
        <taxon>Gunneridae</taxon>
        <taxon>Pentapetalae</taxon>
        <taxon>rosids</taxon>
        <taxon>malvids</taxon>
        <taxon>Sapindales</taxon>
        <taxon>Sapindaceae</taxon>
        <taxon>Hippocastanoideae</taxon>
        <taxon>Acereae</taxon>
        <taxon>Acer</taxon>
    </lineage>
</organism>
<dbReference type="InterPro" id="IPR038737">
    <property type="entry name" value="SF3b_su1-like"/>
</dbReference>
<evidence type="ECO:0000313" key="5">
    <source>
        <dbReference type="Proteomes" id="UP000323000"/>
    </source>
</evidence>
<feature type="compositionally biased region" description="Low complexity" evidence="1">
    <location>
        <begin position="108"/>
        <end position="124"/>
    </location>
</feature>
<feature type="compositionally biased region" description="Low complexity" evidence="1">
    <location>
        <begin position="640"/>
        <end position="660"/>
    </location>
</feature>
<evidence type="ECO:0000259" key="2">
    <source>
        <dbReference type="Pfam" id="PF08920"/>
    </source>
</evidence>
<evidence type="ECO:0000259" key="3">
    <source>
        <dbReference type="Pfam" id="PF12490"/>
    </source>
</evidence>
<dbReference type="EMBL" id="VAHF01000003">
    <property type="protein sequence ID" value="TXG67372.1"/>
    <property type="molecule type" value="Genomic_DNA"/>
</dbReference>
<dbReference type="GO" id="GO:0003729">
    <property type="term" value="F:mRNA binding"/>
    <property type="evidence" value="ECO:0007669"/>
    <property type="project" value="InterPro"/>
</dbReference>
<evidence type="ECO:0000313" key="4">
    <source>
        <dbReference type="EMBL" id="TXG67372.1"/>
    </source>
</evidence>
<sequence>MRQQALEREEEETLKAIAKKKEEEEAAKAEGGNKRRNRWDQSQDGDAAAAKKAKAMSDSDLLDAPALAPGIGRWDATPMPGRVSDASLSAGRRNRWDETPTPGRSADADATPDGGTTPGVTPAGMAWDATPKGLATPTPKRQHSRWDETPATVGSSTPMAAATPAAAFTPGVTPVGAINVATPTPSAINLCGAIMLEQYNLLRWEKDIEERNRPLTDEELDMMIPLEGYKILDPPASYVPIRTPARKLLATPTPLGTLLYQIPEENRGQQFDVPKEALDEEEELSPDEQKERKIMKLLLKVKNGTPPQRKTALRQLTDKEREFGAAGLATMVAAMRPDIDNIDEYVRNTTARAFSVVAYSCAVTIFESRVSESHVEIIEHGLNDENQKVRTITALSLAALAAPAEAATLYGIESFDSVLKPLCKGIRSHRVSSACDAGTSYVHVYRLHRGLTNADSSFSDDSNWIMISSSRVTLSVVSRIRNGTNGWRGSVSGAAAAATGKEATLQRQRTTFWFSPSGCMIQYGLRISAGLDPTTGVSGLGTGYDSVPESDARLVVQAIQKWNICQKQIRTERDDNLDIYVEKTKVNPEDKHHLYISEAELQMHQVRILFWAKPQVFLVLVPAVYSNSNGQLLNKRSGMSENGNLSRRSSSGSLDSVTDSGASMAELSSGIEEIGFNVPRMPIETKGFVNNSYSPKSKTRLETVNNSESLRTEAQLKFVNNNIEGQKVENHFEDEGGEFD</sequence>
<keyword evidence="5" id="KW-1185">Reference proteome</keyword>
<dbReference type="SUPFAM" id="SSF48371">
    <property type="entry name" value="ARM repeat"/>
    <property type="match status" value="1"/>
</dbReference>
<feature type="domain" description="Splicing factor 3B subunit 1" evidence="2">
    <location>
        <begin position="137"/>
        <end position="267"/>
    </location>
</feature>
<evidence type="ECO:0000256" key="1">
    <source>
        <dbReference type="SAM" id="MobiDB-lite"/>
    </source>
</evidence>
<gene>
    <name evidence="4" type="ORF">EZV62_008647</name>
</gene>
<feature type="region of interest" description="Disordered" evidence="1">
    <location>
        <begin position="1"/>
        <end position="157"/>
    </location>
</feature>
<protein>
    <recommendedName>
        <fullName evidence="6">Splicing factor 3B subunit 1 domain-containing protein</fullName>
    </recommendedName>
</protein>
<dbReference type="Pfam" id="PF08920">
    <property type="entry name" value="SF3b1"/>
    <property type="match status" value="1"/>
</dbReference>
<evidence type="ECO:0008006" key="6">
    <source>
        <dbReference type="Google" id="ProtNLM"/>
    </source>
</evidence>
<accession>A0A5C7IEJ3</accession>
<dbReference type="OrthoDB" id="1741306at2759"/>
<proteinExistence type="predicted"/>
<reference evidence="5" key="1">
    <citation type="journal article" date="2019" name="Gigascience">
        <title>De novo genome assembly of the endangered Acer yangbiense, a plant species with extremely small populations endemic to Yunnan Province, China.</title>
        <authorList>
            <person name="Yang J."/>
            <person name="Wariss H.M."/>
            <person name="Tao L."/>
            <person name="Zhang R."/>
            <person name="Yun Q."/>
            <person name="Hollingsworth P."/>
            <person name="Dao Z."/>
            <person name="Luo G."/>
            <person name="Guo H."/>
            <person name="Ma Y."/>
            <person name="Sun W."/>
        </authorList>
    </citation>
    <scope>NUCLEOTIDE SEQUENCE [LARGE SCALE GENOMIC DNA]</scope>
    <source>
        <strain evidence="5">cv. Malutang</strain>
    </source>
</reference>
<name>A0A5C7IEJ3_9ROSI</name>
<dbReference type="InterPro" id="IPR015016">
    <property type="entry name" value="SF3b_su1"/>
</dbReference>
<dbReference type="GO" id="GO:0000245">
    <property type="term" value="P:spliceosomal complex assembly"/>
    <property type="evidence" value="ECO:0007669"/>
    <property type="project" value="InterPro"/>
</dbReference>
<dbReference type="InterPro" id="IPR016024">
    <property type="entry name" value="ARM-type_fold"/>
</dbReference>
<dbReference type="PANTHER" id="PTHR12097">
    <property type="entry name" value="SPLICING FACTOR 3B, SUBUNIT 1-RELATED"/>
    <property type="match status" value="1"/>
</dbReference>
<dbReference type="Pfam" id="PF12490">
    <property type="entry name" value="BCAS3"/>
    <property type="match status" value="1"/>
</dbReference>